<evidence type="ECO:0000256" key="3">
    <source>
        <dbReference type="ARBA" id="ARBA00022516"/>
    </source>
</evidence>
<proteinExistence type="inferred from homology"/>
<evidence type="ECO:0000256" key="10">
    <source>
        <dbReference type="RuleBase" id="RU363097"/>
    </source>
</evidence>
<dbReference type="RefSeq" id="XP_026740053.1">
    <property type="nucleotide sequence ID" value="XM_026884252.1"/>
</dbReference>
<feature type="transmembrane region" description="Helical" evidence="10">
    <location>
        <begin position="468"/>
        <end position="489"/>
    </location>
</feature>
<comment type="catalytic activity">
    <reaction evidence="9 10">
        <text>a long-chain fatty acyl-CoA + 2 NADPH + 2 H(+) = a long-chain primary fatty alcohol + 2 NADP(+) + CoA</text>
        <dbReference type="Rhea" id="RHEA:52716"/>
        <dbReference type="ChEBI" id="CHEBI:15378"/>
        <dbReference type="ChEBI" id="CHEBI:57287"/>
        <dbReference type="ChEBI" id="CHEBI:57783"/>
        <dbReference type="ChEBI" id="CHEBI:58349"/>
        <dbReference type="ChEBI" id="CHEBI:77396"/>
        <dbReference type="ChEBI" id="CHEBI:83139"/>
        <dbReference type="EC" id="1.2.1.84"/>
    </reaction>
</comment>
<accession>A0A7E5WH59</accession>
<feature type="domain" description="Fatty acyl-CoA reductase C-terminal" evidence="11">
    <location>
        <begin position="360"/>
        <end position="451"/>
    </location>
</feature>
<keyword evidence="7 10" id="KW-0443">Lipid metabolism</keyword>
<dbReference type="PANTHER" id="PTHR11011">
    <property type="entry name" value="MALE STERILITY PROTEIN 2-RELATED"/>
    <property type="match status" value="1"/>
</dbReference>
<dbReference type="KEGG" id="tnl:113502607"/>
<keyword evidence="10" id="KW-0560">Oxidoreductase</keyword>
<comment type="subcellular location">
    <subcellularLocation>
        <location evidence="1">Membrane</location>
        <topology evidence="1">Multi-pass membrane protein</topology>
    </subcellularLocation>
</comment>
<dbReference type="CDD" id="cd05236">
    <property type="entry name" value="FAR-N_SDR_e"/>
    <property type="match status" value="1"/>
</dbReference>
<dbReference type="FunCoup" id="A0A7E5WH59">
    <property type="interactions" value="89"/>
</dbReference>
<feature type="domain" description="Thioester reductase (TE)" evidence="12">
    <location>
        <begin position="18"/>
        <end position="286"/>
    </location>
</feature>
<sequence length="498" mass="57351">MAPYIGIPEYYAGKTLFITGATGFMGKVLVEKLLYSCPDIKKMFLLLRPKKGHSSKERLDDLLNFRVFDRLKAEHPKRFEKLQVVAGDILSEDMGISDEDRRQLQEETQIIFHCAACVRFDMFLRDAVNMNTSGTLKVLQLAEGVKNLEAFVHVSTSYCRCELDVLDEKLYPSPHRPQHVMHAVEWMDDDLLRHMQPKLIDPQPNTYAYTKSLTEDLVSQYAGKFPIVIARPSIVIAAYKEPMPGWVDNLNGPTGLLVGAGKGVIRTMHCNENFMADVVPVDMVVNGCIILAYLTAIEKSKEIGICNITQSGINAITWGKALEIGRVQVKEFPFTVALWYPGGSAKSSWIMHQLALFFTHMLPAYFIDLLLFLMGKKTFMIKIQKRINYGLKVLQYYTTKEWHFTNDNYVALRGKISKKDNETFYTDISVLNWDIYMRNYIKGAREYCCKDDPETLPQAKRLHNQLYVLDRIFQVLFYVLLSYFIYHYYKVIFSVANY</sequence>
<evidence type="ECO:0000256" key="1">
    <source>
        <dbReference type="ARBA" id="ARBA00004141"/>
    </source>
</evidence>
<evidence type="ECO:0000256" key="2">
    <source>
        <dbReference type="ARBA" id="ARBA00005928"/>
    </source>
</evidence>
<dbReference type="OrthoDB" id="429813at2759"/>
<dbReference type="GO" id="GO:0016020">
    <property type="term" value="C:membrane"/>
    <property type="evidence" value="ECO:0007669"/>
    <property type="project" value="UniProtKB-SubCell"/>
</dbReference>
<dbReference type="Pfam" id="PF07993">
    <property type="entry name" value="NAD_binding_4"/>
    <property type="match status" value="1"/>
</dbReference>
<evidence type="ECO:0000256" key="8">
    <source>
        <dbReference type="ARBA" id="ARBA00023136"/>
    </source>
</evidence>
<dbReference type="InterPro" id="IPR026055">
    <property type="entry name" value="FAR"/>
</dbReference>
<dbReference type="PANTHER" id="PTHR11011:SF118">
    <property type="entry name" value="FATTY ACYL-COA REDUCTASE"/>
    <property type="match status" value="1"/>
</dbReference>
<keyword evidence="3 10" id="KW-0444">Lipid biosynthesis</keyword>
<dbReference type="Gene3D" id="3.40.50.720">
    <property type="entry name" value="NAD(P)-binding Rossmann-like Domain"/>
    <property type="match status" value="1"/>
</dbReference>
<dbReference type="InterPro" id="IPR013120">
    <property type="entry name" value="FAR_NAD-bd"/>
</dbReference>
<comment type="similarity">
    <text evidence="2 10">Belongs to the fatty acyl-CoA reductase family.</text>
</comment>
<evidence type="ECO:0000313" key="14">
    <source>
        <dbReference type="RefSeq" id="XP_026740053.1"/>
    </source>
</evidence>
<evidence type="ECO:0000259" key="12">
    <source>
        <dbReference type="Pfam" id="PF07993"/>
    </source>
</evidence>
<evidence type="ECO:0000256" key="5">
    <source>
        <dbReference type="ARBA" id="ARBA00022857"/>
    </source>
</evidence>
<keyword evidence="5 10" id="KW-0521">NADP</keyword>
<dbReference type="GO" id="GO:0035336">
    <property type="term" value="P:long-chain fatty-acyl-CoA metabolic process"/>
    <property type="evidence" value="ECO:0007669"/>
    <property type="project" value="TreeGrafter"/>
</dbReference>
<dbReference type="GO" id="GO:0005777">
    <property type="term" value="C:peroxisome"/>
    <property type="evidence" value="ECO:0007669"/>
    <property type="project" value="TreeGrafter"/>
</dbReference>
<dbReference type="InParanoid" id="A0A7E5WH59"/>
<evidence type="ECO:0000313" key="13">
    <source>
        <dbReference type="Proteomes" id="UP000322000"/>
    </source>
</evidence>
<dbReference type="Proteomes" id="UP000322000">
    <property type="component" value="Chromosome 17"/>
</dbReference>
<dbReference type="GeneID" id="113502607"/>
<dbReference type="AlphaFoldDB" id="A0A7E5WH59"/>
<organism evidence="13 14">
    <name type="scientific">Trichoplusia ni</name>
    <name type="common">Cabbage looper</name>
    <dbReference type="NCBI Taxonomy" id="7111"/>
    <lineage>
        <taxon>Eukaryota</taxon>
        <taxon>Metazoa</taxon>
        <taxon>Ecdysozoa</taxon>
        <taxon>Arthropoda</taxon>
        <taxon>Hexapoda</taxon>
        <taxon>Insecta</taxon>
        <taxon>Pterygota</taxon>
        <taxon>Neoptera</taxon>
        <taxon>Endopterygota</taxon>
        <taxon>Lepidoptera</taxon>
        <taxon>Glossata</taxon>
        <taxon>Ditrysia</taxon>
        <taxon>Noctuoidea</taxon>
        <taxon>Noctuidae</taxon>
        <taxon>Plusiinae</taxon>
        <taxon>Trichoplusia</taxon>
    </lineage>
</organism>
<name>A0A7E5WH59_TRINI</name>
<dbReference type="GO" id="GO:0102965">
    <property type="term" value="F:alcohol-forming long-chain fatty acyl-CoA reductase activity"/>
    <property type="evidence" value="ECO:0007669"/>
    <property type="project" value="UniProtKB-EC"/>
</dbReference>
<keyword evidence="4 10" id="KW-0812">Transmembrane</keyword>
<dbReference type="Pfam" id="PF03015">
    <property type="entry name" value="Sterile"/>
    <property type="match status" value="1"/>
</dbReference>
<keyword evidence="8 10" id="KW-0472">Membrane</keyword>
<comment type="function">
    <text evidence="10">Catalyzes the reduction of fatty acyl-CoA to fatty alcohols.</text>
</comment>
<dbReference type="SUPFAM" id="SSF51735">
    <property type="entry name" value="NAD(P)-binding Rossmann-fold domains"/>
    <property type="match status" value="1"/>
</dbReference>
<gene>
    <name evidence="14" type="primary">LOC113502607</name>
</gene>
<dbReference type="GO" id="GO:0080019">
    <property type="term" value="F:alcohol-forming very long-chain fatty acyl-CoA reductase activity"/>
    <property type="evidence" value="ECO:0007669"/>
    <property type="project" value="InterPro"/>
</dbReference>
<dbReference type="FunFam" id="3.40.50.720:FF:000143">
    <property type="entry name" value="Fatty acyl-CoA reductase"/>
    <property type="match status" value="1"/>
</dbReference>
<evidence type="ECO:0000259" key="11">
    <source>
        <dbReference type="Pfam" id="PF03015"/>
    </source>
</evidence>
<feature type="transmembrane region" description="Helical" evidence="10">
    <location>
        <begin position="354"/>
        <end position="375"/>
    </location>
</feature>
<keyword evidence="6 10" id="KW-1133">Transmembrane helix</keyword>
<dbReference type="InterPro" id="IPR033640">
    <property type="entry name" value="FAR_C"/>
</dbReference>
<protein>
    <recommendedName>
        <fullName evidence="10">Fatty acyl-CoA reductase</fullName>
        <ecNumber evidence="10">1.2.1.84</ecNumber>
    </recommendedName>
</protein>
<evidence type="ECO:0000256" key="9">
    <source>
        <dbReference type="ARBA" id="ARBA00052530"/>
    </source>
</evidence>
<keyword evidence="13" id="KW-1185">Reference proteome</keyword>
<dbReference type="EC" id="1.2.1.84" evidence="10"/>
<evidence type="ECO:0000256" key="6">
    <source>
        <dbReference type="ARBA" id="ARBA00022989"/>
    </source>
</evidence>
<evidence type="ECO:0000256" key="4">
    <source>
        <dbReference type="ARBA" id="ARBA00022692"/>
    </source>
</evidence>
<dbReference type="InterPro" id="IPR036291">
    <property type="entry name" value="NAD(P)-bd_dom_sf"/>
</dbReference>
<dbReference type="CDD" id="cd09071">
    <property type="entry name" value="FAR_C"/>
    <property type="match status" value="1"/>
</dbReference>
<reference evidence="14" key="1">
    <citation type="submission" date="2025-08" db="UniProtKB">
        <authorList>
            <consortium name="RefSeq"/>
        </authorList>
    </citation>
    <scope>IDENTIFICATION</scope>
</reference>
<evidence type="ECO:0000256" key="7">
    <source>
        <dbReference type="ARBA" id="ARBA00023098"/>
    </source>
</evidence>